<dbReference type="PANTHER" id="PTHR46268:SF6">
    <property type="entry name" value="UNIVERSAL STRESS PROTEIN UP12"/>
    <property type="match status" value="1"/>
</dbReference>
<accession>A0ABV8FC68</accession>
<name>A0ABV8FC68_9ACTN</name>
<dbReference type="Gene3D" id="3.40.50.620">
    <property type="entry name" value="HUPs"/>
    <property type="match status" value="2"/>
</dbReference>
<dbReference type="Pfam" id="PF00582">
    <property type="entry name" value="Usp"/>
    <property type="match status" value="2"/>
</dbReference>
<keyword evidence="4" id="KW-1185">Reference proteome</keyword>
<evidence type="ECO:0000313" key="4">
    <source>
        <dbReference type="Proteomes" id="UP001595698"/>
    </source>
</evidence>
<dbReference type="InterPro" id="IPR014729">
    <property type="entry name" value="Rossmann-like_a/b/a_fold"/>
</dbReference>
<dbReference type="RefSeq" id="WP_352013402.1">
    <property type="nucleotide sequence ID" value="NZ_JBHSBC010000053.1"/>
</dbReference>
<proteinExistence type="inferred from homology"/>
<dbReference type="InterPro" id="IPR006015">
    <property type="entry name" value="Universal_stress_UspA"/>
</dbReference>
<dbReference type="InterPro" id="IPR006016">
    <property type="entry name" value="UspA"/>
</dbReference>
<dbReference type="PRINTS" id="PR01438">
    <property type="entry name" value="UNVRSLSTRESS"/>
</dbReference>
<evidence type="ECO:0000256" key="1">
    <source>
        <dbReference type="ARBA" id="ARBA00008791"/>
    </source>
</evidence>
<dbReference type="CDD" id="cd00293">
    <property type="entry name" value="USP-like"/>
    <property type="match status" value="1"/>
</dbReference>
<evidence type="ECO:0000259" key="2">
    <source>
        <dbReference type="Pfam" id="PF00582"/>
    </source>
</evidence>
<reference evidence="4" key="1">
    <citation type="journal article" date="2019" name="Int. J. Syst. Evol. Microbiol.">
        <title>The Global Catalogue of Microorganisms (GCM) 10K type strain sequencing project: providing services to taxonomists for standard genome sequencing and annotation.</title>
        <authorList>
            <consortium name="The Broad Institute Genomics Platform"/>
            <consortium name="The Broad Institute Genome Sequencing Center for Infectious Disease"/>
            <person name="Wu L."/>
            <person name="Ma J."/>
        </authorList>
    </citation>
    <scope>NUCLEOTIDE SEQUENCE [LARGE SCALE GENOMIC DNA]</scope>
    <source>
        <strain evidence="4">TBRC 7912</strain>
    </source>
</reference>
<dbReference type="EMBL" id="JBHSBC010000053">
    <property type="protein sequence ID" value="MFC3986294.1"/>
    <property type="molecule type" value="Genomic_DNA"/>
</dbReference>
<sequence>MPEPTAPVVVATDGSPSATAAVRWAAADAARRALPVLIVHVVERWPYGISAFPPQGWQDAMAEAGDRVLTEAAQAATERTPGIDVTTELAGGTPADVLRERAATATELVIGGRGTGGFAGALLGSTVLRLAGHVRGAVVVVRAGQDGPGEEVVVGVDGSTDGAAALGFAFEQARLRGAVLRALCAWHVPLRTVMPDSAHDVTGIQREQQRVVSERLAPWREMYPGIEVVEEVTHGHPVSALTDVSGRAALLVVGSRGLGAVGSVVLGSVSRDVLQHARCPVAVVRP</sequence>
<dbReference type="Proteomes" id="UP001595698">
    <property type="component" value="Unassembled WGS sequence"/>
</dbReference>
<protein>
    <submittedName>
        <fullName evidence="3">Universal stress protein</fullName>
    </submittedName>
</protein>
<organism evidence="3 4">
    <name type="scientific">Streptosporangium jomthongense</name>
    <dbReference type="NCBI Taxonomy" id="1193683"/>
    <lineage>
        <taxon>Bacteria</taxon>
        <taxon>Bacillati</taxon>
        <taxon>Actinomycetota</taxon>
        <taxon>Actinomycetes</taxon>
        <taxon>Streptosporangiales</taxon>
        <taxon>Streptosporangiaceae</taxon>
        <taxon>Streptosporangium</taxon>
    </lineage>
</organism>
<comment type="similarity">
    <text evidence="1">Belongs to the universal stress protein A family.</text>
</comment>
<comment type="caution">
    <text evidence="3">The sequence shown here is derived from an EMBL/GenBank/DDBJ whole genome shotgun (WGS) entry which is preliminary data.</text>
</comment>
<dbReference type="PANTHER" id="PTHR46268">
    <property type="entry name" value="STRESS RESPONSE PROTEIN NHAX"/>
    <property type="match status" value="1"/>
</dbReference>
<gene>
    <name evidence="3" type="ORF">ACFOYY_39620</name>
</gene>
<feature type="domain" description="UspA" evidence="2">
    <location>
        <begin position="7"/>
        <end position="142"/>
    </location>
</feature>
<feature type="domain" description="UspA" evidence="2">
    <location>
        <begin position="152"/>
        <end position="285"/>
    </location>
</feature>
<dbReference type="SUPFAM" id="SSF52402">
    <property type="entry name" value="Adenine nucleotide alpha hydrolases-like"/>
    <property type="match status" value="2"/>
</dbReference>
<evidence type="ECO:0000313" key="3">
    <source>
        <dbReference type="EMBL" id="MFC3986294.1"/>
    </source>
</evidence>